<evidence type="ECO:0000313" key="3">
    <source>
        <dbReference type="Proteomes" id="UP001310594"/>
    </source>
</evidence>
<evidence type="ECO:0000313" key="2">
    <source>
        <dbReference type="EMBL" id="KAK5690644.1"/>
    </source>
</evidence>
<feature type="region of interest" description="Disordered" evidence="1">
    <location>
        <begin position="157"/>
        <end position="202"/>
    </location>
</feature>
<dbReference type="AlphaFoldDB" id="A0AAN7W0R3"/>
<reference evidence="2" key="1">
    <citation type="submission" date="2023-08" db="EMBL/GenBank/DDBJ databases">
        <title>Black Yeasts Isolated from many extreme environments.</title>
        <authorList>
            <person name="Coleine C."/>
            <person name="Stajich J.E."/>
            <person name="Selbmann L."/>
        </authorList>
    </citation>
    <scope>NUCLEOTIDE SEQUENCE</scope>
    <source>
        <strain evidence="2">CCFEE 5810</strain>
    </source>
</reference>
<name>A0AAN7W0R3_9PEZI</name>
<dbReference type="Proteomes" id="UP001310594">
    <property type="component" value="Unassembled WGS sequence"/>
</dbReference>
<organism evidence="2 3">
    <name type="scientific">Elasticomyces elasticus</name>
    <dbReference type="NCBI Taxonomy" id="574655"/>
    <lineage>
        <taxon>Eukaryota</taxon>
        <taxon>Fungi</taxon>
        <taxon>Dikarya</taxon>
        <taxon>Ascomycota</taxon>
        <taxon>Pezizomycotina</taxon>
        <taxon>Dothideomycetes</taxon>
        <taxon>Dothideomycetidae</taxon>
        <taxon>Mycosphaerellales</taxon>
        <taxon>Teratosphaeriaceae</taxon>
        <taxon>Elasticomyces</taxon>
    </lineage>
</organism>
<proteinExistence type="predicted"/>
<comment type="caution">
    <text evidence="2">The sequence shown here is derived from an EMBL/GenBank/DDBJ whole genome shotgun (WGS) entry which is preliminary data.</text>
</comment>
<dbReference type="EMBL" id="JAVRQU010000024">
    <property type="protein sequence ID" value="KAK5690644.1"/>
    <property type="molecule type" value="Genomic_DNA"/>
</dbReference>
<sequence length="202" mass="22863">MARVTDEITVQSEWQAFEFFRVEPGTNPVIEAQVYWINRQLEDSSPIFADDQHTKLLPGIFPWCSPIEQEIENIQAYEAFWPEGAARTPANKGHLVWGRVRLTKQHMNVKVAWDIAPPRYRPYNNKNKVFQAPPESSLVHLGTRSLHRATHTAFIQRVGAASVPRAATEESPSDSDDSPPPPKRRQTRSATASRRLRGQGGI</sequence>
<protein>
    <submittedName>
        <fullName evidence="2">Uncharacterized protein</fullName>
    </submittedName>
</protein>
<evidence type="ECO:0000256" key="1">
    <source>
        <dbReference type="SAM" id="MobiDB-lite"/>
    </source>
</evidence>
<accession>A0AAN7W0R3</accession>
<gene>
    <name evidence="2" type="ORF">LTR97_012200</name>
</gene>